<dbReference type="GO" id="GO:0051539">
    <property type="term" value="F:4 iron, 4 sulfur cluster binding"/>
    <property type="evidence" value="ECO:0007669"/>
    <property type="project" value="UniProtKB-KW"/>
</dbReference>
<reference evidence="8" key="1">
    <citation type="journal article" date="2020" name="mSystems">
        <title>Genome- and Community-Level Interaction Insights into Carbon Utilization and Element Cycling Functions of Hydrothermarchaeota in Hydrothermal Sediment.</title>
        <authorList>
            <person name="Zhou Z."/>
            <person name="Liu Y."/>
            <person name="Xu W."/>
            <person name="Pan J."/>
            <person name="Luo Z.H."/>
            <person name="Li M."/>
        </authorList>
    </citation>
    <scope>NUCLEOTIDE SEQUENCE [LARGE SCALE GENOMIC DNA]</scope>
    <source>
        <strain evidence="8">SpSt-732</strain>
    </source>
</reference>
<dbReference type="SFLD" id="SFLDG01083">
    <property type="entry name" value="Uncharacterised_Radical_SAM_Su"/>
    <property type="match status" value="1"/>
</dbReference>
<keyword evidence="4" id="KW-0479">Metal-binding</keyword>
<gene>
    <name evidence="8" type="ORF">ENV14_06650</name>
</gene>
<comment type="cofactor">
    <cofactor evidence="1">
        <name>[4Fe-4S] cluster</name>
        <dbReference type="ChEBI" id="CHEBI:49883"/>
    </cofactor>
</comment>
<comment type="caution">
    <text evidence="8">The sequence shown here is derived from an EMBL/GenBank/DDBJ whole genome shotgun (WGS) entry which is preliminary data.</text>
</comment>
<organism evidence="8">
    <name type="scientific">Ignisphaera aggregans</name>
    <dbReference type="NCBI Taxonomy" id="334771"/>
    <lineage>
        <taxon>Archaea</taxon>
        <taxon>Thermoproteota</taxon>
        <taxon>Thermoprotei</taxon>
        <taxon>Desulfurococcales</taxon>
        <taxon>Desulfurococcaceae</taxon>
        <taxon>Ignisphaera</taxon>
    </lineage>
</organism>
<evidence type="ECO:0000256" key="2">
    <source>
        <dbReference type="ARBA" id="ARBA00022485"/>
    </source>
</evidence>
<dbReference type="EMBL" id="DTFF01000055">
    <property type="protein sequence ID" value="HGI88046.1"/>
    <property type="molecule type" value="Genomic_DNA"/>
</dbReference>
<evidence type="ECO:0000259" key="7">
    <source>
        <dbReference type="PROSITE" id="PS51918"/>
    </source>
</evidence>
<proteinExistence type="predicted"/>
<dbReference type="GO" id="GO:0003824">
    <property type="term" value="F:catalytic activity"/>
    <property type="evidence" value="ECO:0007669"/>
    <property type="project" value="InterPro"/>
</dbReference>
<evidence type="ECO:0000256" key="5">
    <source>
        <dbReference type="ARBA" id="ARBA00023004"/>
    </source>
</evidence>
<dbReference type="SFLD" id="SFLDS00029">
    <property type="entry name" value="Radical_SAM"/>
    <property type="match status" value="1"/>
</dbReference>
<feature type="domain" description="Radical SAM core" evidence="7">
    <location>
        <begin position="10"/>
        <end position="246"/>
    </location>
</feature>
<dbReference type="Pfam" id="PF04055">
    <property type="entry name" value="Radical_SAM"/>
    <property type="match status" value="1"/>
</dbReference>
<dbReference type="PROSITE" id="PS51918">
    <property type="entry name" value="RADICAL_SAM"/>
    <property type="match status" value="1"/>
</dbReference>
<dbReference type="PANTHER" id="PTHR43787">
    <property type="entry name" value="FEMO COFACTOR BIOSYNTHESIS PROTEIN NIFB-RELATED"/>
    <property type="match status" value="1"/>
</dbReference>
<dbReference type="SUPFAM" id="SSF102114">
    <property type="entry name" value="Radical SAM enzymes"/>
    <property type="match status" value="1"/>
</dbReference>
<protein>
    <submittedName>
        <fullName evidence="8">Radical SAM protein</fullName>
    </submittedName>
</protein>
<dbReference type="InterPro" id="IPR007197">
    <property type="entry name" value="rSAM"/>
</dbReference>
<evidence type="ECO:0000256" key="1">
    <source>
        <dbReference type="ARBA" id="ARBA00001966"/>
    </source>
</evidence>
<evidence type="ECO:0000256" key="4">
    <source>
        <dbReference type="ARBA" id="ARBA00022723"/>
    </source>
</evidence>
<evidence type="ECO:0000313" key="8">
    <source>
        <dbReference type="EMBL" id="HGI88046.1"/>
    </source>
</evidence>
<keyword evidence="6" id="KW-0411">Iron-sulfur</keyword>
<dbReference type="AlphaFoldDB" id="A0A7C4FH20"/>
<keyword evidence="3" id="KW-0949">S-adenosyl-L-methionine</keyword>
<evidence type="ECO:0000256" key="3">
    <source>
        <dbReference type="ARBA" id="ARBA00022691"/>
    </source>
</evidence>
<dbReference type="InterPro" id="IPR058240">
    <property type="entry name" value="rSAM_sf"/>
</dbReference>
<evidence type="ECO:0000256" key="6">
    <source>
        <dbReference type="ARBA" id="ARBA00023014"/>
    </source>
</evidence>
<dbReference type="GO" id="GO:0046872">
    <property type="term" value="F:metal ion binding"/>
    <property type="evidence" value="ECO:0007669"/>
    <property type="project" value="UniProtKB-KW"/>
</dbReference>
<dbReference type="Gene3D" id="3.20.20.70">
    <property type="entry name" value="Aldolase class I"/>
    <property type="match status" value="1"/>
</dbReference>
<dbReference type="CDD" id="cd01335">
    <property type="entry name" value="Radical_SAM"/>
    <property type="match status" value="1"/>
</dbReference>
<name>A0A7C4FH20_9CREN</name>
<sequence>MGALVFGPVRSRRLGVSLGVNNVPYKTCTYNCVYCQLGITTSLTVVRRCFYNWREVVSEVAEFLERFGGYVDYVTLVPDGEPTLDACIGRVIDGVKREAGVRVAVLTNASLLWLDDVRSDLMEADYVSIKLDAVDERVWRAMNRPHQALRLGDVLSGILEFSKRFRGVLASETMLVQGVNTSVKHYEGVSGYLKYLNLRKAFIAIPVRPPAEPYVKLPQEDEVVKAYEVFSQVLGSERVELLNTPEPPPDRVYGDPEAWLLSTTSVHPLRYDYAIRALGGVCSNPEEVIEGLARRGLIVKVQHMGAVYLLRNFTTLAQGML</sequence>
<dbReference type="PANTHER" id="PTHR43787:SF11">
    <property type="entry name" value="UPF0026 PROTEIN SLR1464"/>
    <property type="match status" value="1"/>
</dbReference>
<keyword evidence="2" id="KW-0004">4Fe-4S</keyword>
<accession>A0A7C4FH20</accession>
<keyword evidence="5" id="KW-0408">Iron</keyword>
<dbReference type="InterPro" id="IPR013785">
    <property type="entry name" value="Aldolase_TIM"/>
</dbReference>
<dbReference type="InterPro" id="IPR040084">
    <property type="entry name" value="GTPase_Obg"/>
</dbReference>